<evidence type="ECO:0000256" key="3">
    <source>
        <dbReference type="ARBA" id="ARBA00019105"/>
    </source>
</evidence>
<dbReference type="Pfam" id="PF17045">
    <property type="entry name" value="CEP63"/>
    <property type="match status" value="1"/>
</dbReference>
<comment type="similarity">
    <text evidence="2">Belongs to the CEP63 family.</text>
</comment>
<dbReference type="GO" id="GO:0098535">
    <property type="term" value="P:de novo centriole assembly involved in multi-ciliated epithelial cell differentiation"/>
    <property type="evidence" value="ECO:0007669"/>
    <property type="project" value="TreeGrafter"/>
</dbReference>
<keyword evidence="5" id="KW-0970">Cilium biogenesis/degradation</keyword>
<dbReference type="GO" id="GO:0005814">
    <property type="term" value="C:centriole"/>
    <property type="evidence" value="ECO:0007669"/>
    <property type="project" value="TreeGrafter"/>
</dbReference>
<keyword evidence="12" id="KW-1185">Reference proteome</keyword>
<evidence type="ECO:0000313" key="12">
    <source>
        <dbReference type="Proteomes" id="UP000515131"/>
    </source>
</evidence>
<feature type="region of interest" description="Disordered" evidence="9">
    <location>
        <begin position="672"/>
        <end position="698"/>
    </location>
</feature>
<dbReference type="InterPro" id="IPR057656">
    <property type="entry name" value="CEP63/Deup1_CC"/>
</dbReference>
<keyword evidence="6 8" id="KW-0175">Coiled coil</keyword>
<protein>
    <recommendedName>
        <fullName evidence="3">Deuterosome assembly protein 1</fullName>
    </recommendedName>
    <alternativeName>
        <fullName evidence="7">Coiled-coil domain-containing protein 67</fullName>
    </alternativeName>
</protein>
<dbReference type="Proteomes" id="UP000515131">
    <property type="component" value="Unplaced"/>
</dbReference>
<dbReference type="GeneID" id="112865777"/>
<dbReference type="GO" id="GO:0005737">
    <property type="term" value="C:cytoplasm"/>
    <property type="evidence" value="ECO:0007669"/>
    <property type="project" value="UniProtKB-SubCell"/>
</dbReference>
<feature type="compositionally biased region" description="Basic and acidic residues" evidence="9">
    <location>
        <begin position="65"/>
        <end position="78"/>
    </location>
</feature>
<proteinExistence type="inferred from homology"/>
<feature type="coiled-coil region" evidence="8">
    <location>
        <begin position="352"/>
        <end position="400"/>
    </location>
</feature>
<comment type="subcellular location">
    <subcellularLocation>
        <location evidence="1">Cytoplasm</location>
    </subcellularLocation>
</comment>
<evidence type="ECO:0000259" key="10">
    <source>
        <dbReference type="Pfam" id="PF17045"/>
    </source>
</evidence>
<dbReference type="PANTHER" id="PTHR18875:SF5">
    <property type="entry name" value="DEUTEROSOME ASSEMBLY PROTEIN 1"/>
    <property type="match status" value="1"/>
</dbReference>
<evidence type="ECO:0000256" key="5">
    <source>
        <dbReference type="ARBA" id="ARBA00022794"/>
    </source>
</evidence>
<evidence type="ECO:0000256" key="6">
    <source>
        <dbReference type="ARBA" id="ARBA00023054"/>
    </source>
</evidence>
<evidence type="ECO:0000256" key="8">
    <source>
        <dbReference type="SAM" id="Coils"/>
    </source>
</evidence>
<dbReference type="RefSeq" id="XP_025784622.1">
    <property type="nucleotide sequence ID" value="XM_025928837.1"/>
</dbReference>
<keyword evidence="4" id="KW-0963">Cytoplasm</keyword>
<evidence type="ECO:0000256" key="9">
    <source>
        <dbReference type="SAM" id="MobiDB-lite"/>
    </source>
</evidence>
<dbReference type="InterPro" id="IPR031470">
    <property type="entry name" value="CEP63/Deup1_N"/>
</dbReference>
<feature type="domain" description="CEP63/Deup1 CEP152 binding coiled coil" evidence="11">
    <location>
        <begin position="730"/>
        <end position="764"/>
    </location>
</feature>
<dbReference type="GO" id="GO:0030030">
    <property type="term" value="P:cell projection organization"/>
    <property type="evidence" value="ECO:0007669"/>
    <property type="project" value="UniProtKB-KW"/>
</dbReference>
<feature type="compositionally biased region" description="Basic and acidic residues" evidence="9">
    <location>
        <begin position="672"/>
        <end position="685"/>
    </location>
</feature>
<gene>
    <name evidence="13" type="primary">DEUP1</name>
</gene>
<accession>A0A6P6I940</accession>
<evidence type="ECO:0000259" key="11">
    <source>
        <dbReference type="Pfam" id="PF25771"/>
    </source>
</evidence>
<dbReference type="GO" id="GO:0098536">
    <property type="term" value="C:deuterosome"/>
    <property type="evidence" value="ECO:0007669"/>
    <property type="project" value="TreeGrafter"/>
</dbReference>
<reference evidence="13" key="1">
    <citation type="submission" date="2025-08" db="UniProtKB">
        <authorList>
            <consortium name="RefSeq"/>
        </authorList>
    </citation>
    <scope>IDENTIFICATION</scope>
    <source>
        <tissue evidence="13">Blood</tissue>
    </source>
</reference>
<feature type="region of interest" description="Disordered" evidence="9">
    <location>
        <begin position="65"/>
        <end position="94"/>
    </location>
</feature>
<evidence type="ECO:0000256" key="4">
    <source>
        <dbReference type="ARBA" id="ARBA00022490"/>
    </source>
</evidence>
<evidence type="ECO:0000256" key="2">
    <source>
        <dbReference type="ARBA" id="ARBA00007181"/>
    </source>
</evidence>
<dbReference type="CTD" id="159989"/>
<evidence type="ECO:0000256" key="7">
    <source>
        <dbReference type="ARBA" id="ARBA00030704"/>
    </source>
</evidence>
<organism evidence="12 13">
    <name type="scientific">Puma concolor</name>
    <name type="common">Mountain lion</name>
    <name type="synonym">Felis concolor</name>
    <dbReference type="NCBI Taxonomy" id="9696"/>
    <lineage>
        <taxon>Eukaryota</taxon>
        <taxon>Metazoa</taxon>
        <taxon>Chordata</taxon>
        <taxon>Craniata</taxon>
        <taxon>Vertebrata</taxon>
        <taxon>Euteleostomi</taxon>
        <taxon>Mammalia</taxon>
        <taxon>Eutheria</taxon>
        <taxon>Laurasiatheria</taxon>
        <taxon>Carnivora</taxon>
        <taxon>Feliformia</taxon>
        <taxon>Felidae</taxon>
        <taxon>Felinae</taxon>
        <taxon>Puma</taxon>
    </lineage>
</organism>
<dbReference type="AlphaFoldDB" id="A0A6P6I940"/>
<dbReference type="GO" id="GO:0007099">
    <property type="term" value="P:centriole replication"/>
    <property type="evidence" value="ECO:0007669"/>
    <property type="project" value="TreeGrafter"/>
</dbReference>
<dbReference type="PANTHER" id="PTHR18875">
    <property type="entry name" value="SARCOMA ANTIGEN NY-SAR-24/CYTOSKELETAL PROTEIN SOJO"/>
    <property type="match status" value="1"/>
</dbReference>
<evidence type="ECO:0000256" key="1">
    <source>
        <dbReference type="ARBA" id="ARBA00004496"/>
    </source>
</evidence>
<dbReference type="Pfam" id="PF25771">
    <property type="entry name" value="CC_CEP152-bind"/>
    <property type="match status" value="1"/>
</dbReference>
<sequence>MQMPLQNHVIEFACDRTTAESRVVELKRKDHTCFSKPQVLSTRGFPGQFWEPSCCKAAFHHEYRNKSSEDNTEERSSEEQADISDMSMEVDSGTSGSSPIPYYLSFWCGAVFDVQNKNRVGTLPQPQPSDKGLLLASPCEAELQELMEQIDIMVSNKKLDWERKMRALETRLDLRDQELANAQTCLDQKGQEVGLLRQKLDSLEKCNLAMTQNYEGQLQTLKAQFSKLTNSFEKLRLHQMKQSKVRRKELLHPREEIPFELSNLNQKLEEFRAKSREWDKQEILYQTHLVSLDAQQKLLSEKCNQFQKQAQSYQTQLNGKKQCIEDGSSEVPQLMCEPDHSCEASERDEFIIEKLKSAVSEIALSRNKLQDENQKLLQELKMYQRQCQAMEAGLSEVKSELQSRDDLLRIIEMERLQLHRELLKIGECQSAHENKKRHESSYSPSTKEPERKRKELFSVILDQPNHEKELNKIYPEMSKDEMKLKSILEIRSQLYQEEECHGSEQERMRNEISDLTEELHQKEITIATIMKKAAFLERQLKMELEIKEKMLSKQQVCKRAGQHLSRSLSCSALIVSDMRYKAVRTENTHLKGMMGDLDPGQYMTSEITDIKSLDFTNREHSRHTSINKLEHENERLRNDLAKLRSNGKSAWANQNTYEEMGRYTYQNQMKMEKNEDRLSQDREPNRSVTPPLPPLPFQTREMTSPLVSDDEVFPLSPPDIVFPASLAAQHFLLEEEKRAKEFEKLLNTHIDELQKHTEFTLNKYTKLKQNRHI</sequence>
<evidence type="ECO:0000313" key="13">
    <source>
        <dbReference type="RefSeq" id="XP_025784622.1"/>
    </source>
</evidence>
<dbReference type="KEGG" id="pcoo:112865777"/>
<name>A0A6P6I940_PUMCO</name>
<feature type="domain" description="CEP63/Deup1 N-terminal" evidence="10">
    <location>
        <begin position="137"/>
        <end position="405"/>
    </location>
</feature>